<comment type="caution">
    <text evidence="1">The sequence shown here is derived from an EMBL/GenBank/DDBJ whole genome shotgun (WGS) entry which is preliminary data.</text>
</comment>
<dbReference type="EMBL" id="JAIWYP010000008">
    <property type="protein sequence ID" value="KAH3780860.1"/>
    <property type="molecule type" value="Genomic_DNA"/>
</dbReference>
<organism evidence="1 2">
    <name type="scientific">Dreissena polymorpha</name>
    <name type="common">Zebra mussel</name>
    <name type="synonym">Mytilus polymorpha</name>
    <dbReference type="NCBI Taxonomy" id="45954"/>
    <lineage>
        <taxon>Eukaryota</taxon>
        <taxon>Metazoa</taxon>
        <taxon>Spiralia</taxon>
        <taxon>Lophotrochozoa</taxon>
        <taxon>Mollusca</taxon>
        <taxon>Bivalvia</taxon>
        <taxon>Autobranchia</taxon>
        <taxon>Heteroconchia</taxon>
        <taxon>Euheterodonta</taxon>
        <taxon>Imparidentia</taxon>
        <taxon>Neoheterodontei</taxon>
        <taxon>Myida</taxon>
        <taxon>Dreissenoidea</taxon>
        <taxon>Dreissenidae</taxon>
        <taxon>Dreissena</taxon>
    </lineage>
</organism>
<dbReference type="Proteomes" id="UP000828390">
    <property type="component" value="Unassembled WGS sequence"/>
</dbReference>
<proteinExistence type="predicted"/>
<name>A0A9D4INF3_DREPO</name>
<reference evidence="1" key="2">
    <citation type="submission" date="2020-11" db="EMBL/GenBank/DDBJ databases">
        <authorList>
            <person name="McCartney M.A."/>
            <person name="Auch B."/>
            <person name="Kono T."/>
            <person name="Mallez S."/>
            <person name="Becker A."/>
            <person name="Gohl D.M."/>
            <person name="Silverstein K.A.T."/>
            <person name="Koren S."/>
            <person name="Bechman K.B."/>
            <person name="Herman A."/>
            <person name="Abrahante J.E."/>
            <person name="Garbe J."/>
        </authorList>
    </citation>
    <scope>NUCLEOTIDE SEQUENCE</scope>
    <source>
        <strain evidence="1">Duluth1</strain>
        <tissue evidence="1">Whole animal</tissue>
    </source>
</reference>
<keyword evidence="2" id="KW-1185">Reference proteome</keyword>
<evidence type="ECO:0000313" key="1">
    <source>
        <dbReference type="EMBL" id="KAH3780860.1"/>
    </source>
</evidence>
<evidence type="ECO:0000313" key="2">
    <source>
        <dbReference type="Proteomes" id="UP000828390"/>
    </source>
</evidence>
<protein>
    <submittedName>
        <fullName evidence="1">Uncharacterized protein</fullName>
    </submittedName>
</protein>
<sequence>MDETESAPDWTEPAEIALNALIRNNWSLLFEEYKGVGAEKITCIRKKKWEEIADKISM</sequence>
<dbReference type="AlphaFoldDB" id="A0A9D4INF3"/>
<reference evidence="1" key="1">
    <citation type="journal article" date="2019" name="bioRxiv">
        <title>The Genome of the Zebra Mussel, Dreissena polymorpha: A Resource for Invasive Species Research.</title>
        <authorList>
            <person name="McCartney M.A."/>
            <person name="Auch B."/>
            <person name="Kono T."/>
            <person name="Mallez S."/>
            <person name="Zhang Y."/>
            <person name="Obille A."/>
            <person name="Becker A."/>
            <person name="Abrahante J.E."/>
            <person name="Garbe J."/>
            <person name="Badalamenti J.P."/>
            <person name="Herman A."/>
            <person name="Mangelson H."/>
            <person name="Liachko I."/>
            <person name="Sullivan S."/>
            <person name="Sone E.D."/>
            <person name="Koren S."/>
            <person name="Silverstein K.A.T."/>
            <person name="Beckman K.B."/>
            <person name="Gohl D.M."/>
        </authorList>
    </citation>
    <scope>NUCLEOTIDE SEQUENCE</scope>
    <source>
        <strain evidence="1">Duluth1</strain>
        <tissue evidence="1">Whole animal</tissue>
    </source>
</reference>
<gene>
    <name evidence="1" type="ORF">DPMN_158684</name>
</gene>
<accession>A0A9D4INF3</accession>